<keyword evidence="1" id="KW-1133">Transmembrane helix</keyword>
<proteinExistence type="predicted"/>
<sequence length="54" mass="5878">MLKKAPPVSLPSIITGVIGMLSDNAIILMPPTTNTKWMRPDTKQEQMNTLLIAG</sequence>
<evidence type="ECO:0000313" key="2">
    <source>
        <dbReference type="EMBL" id="OAX30890.1"/>
    </source>
</evidence>
<dbReference type="AlphaFoldDB" id="A0A1B7ME74"/>
<evidence type="ECO:0000256" key="1">
    <source>
        <dbReference type="SAM" id="Phobius"/>
    </source>
</evidence>
<dbReference type="EMBL" id="KV449804">
    <property type="protein sequence ID" value="OAX30890.1"/>
    <property type="molecule type" value="Genomic_DNA"/>
</dbReference>
<organism evidence="2 3">
    <name type="scientific">Rhizopogon vinicolor AM-OR11-026</name>
    <dbReference type="NCBI Taxonomy" id="1314800"/>
    <lineage>
        <taxon>Eukaryota</taxon>
        <taxon>Fungi</taxon>
        <taxon>Dikarya</taxon>
        <taxon>Basidiomycota</taxon>
        <taxon>Agaricomycotina</taxon>
        <taxon>Agaricomycetes</taxon>
        <taxon>Agaricomycetidae</taxon>
        <taxon>Boletales</taxon>
        <taxon>Suillineae</taxon>
        <taxon>Rhizopogonaceae</taxon>
        <taxon>Rhizopogon</taxon>
    </lineage>
</organism>
<feature type="transmembrane region" description="Helical" evidence="1">
    <location>
        <begin position="12"/>
        <end position="29"/>
    </location>
</feature>
<protein>
    <submittedName>
        <fullName evidence="2">Uncharacterized protein</fullName>
    </submittedName>
</protein>
<evidence type="ECO:0000313" key="3">
    <source>
        <dbReference type="Proteomes" id="UP000092154"/>
    </source>
</evidence>
<dbReference type="InParanoid" id="A0A1B7ME74"/>
<dbReference type="Proteomes" id="UP000092154">
    <property type="component" value="Unassembled WGS sequence"/>
</dbReference>
<keyword evidence="1" id="KW-0812">Transmembrane</keyword>
<gene>
    <name evidence="2" type="ORF">K503DRAFT_806599</name>
</gene>
<name>A0A1B7ME74_9AGAM</name>
<keyword evidence="3" id="KW-1185">Reference proteome</keyword>
<accession>A0A1B7ME74</accession>
<keyword evidence="1" id="KW-0472">Membrane</keyword>
<reference evidence="2 3" key="1">
    <citation type="submission" date="2016-06" db="EMBL/GenBank/DDBJ databases">
        <title>Comparative genomics of the ectomycorrhizal sister species Rhizopogon vinicolor and Rhizopogon vesiculosus (Basidiomycota: Boletales) reveals a divergence of the mating type B locus.</title>
        <authorList>
            <consortium name="DOE Joint Genome Institute"/>
            <person name="Mujic A.B."/>
            <person name="Kuo A."/>
            <person name="Tritt A."/>
            <person name="Lipzen A."/>
            <person name="Chen C."/>
            <person name="Johnson J."/>
            <person name="Sharma A."/>
            <person name="Barry K."/>
            <person name="Grigoriev I.V."/>
            <person name="Spatafora J.W."/>
        </authorList>
    </citation>
    <scope>NUCLEOTIDE SEQUENCE [LARGE SCALE GENOMIC DNA]</scope>
    <source>
        <strain evidence="2 3">AM-OR11-026</strain>
    </source>
</reference>